<dbReference type="KEGG" id="mel:Metbo_0756"/>
<feature type="transmembrane region" description="Helical" evidence="1">
    <location>
        <begin position="37"/>
        <end position="60"/>
    </location>
</feature>
<reference evidence="2 3" key="2">
    <citation type="journal article" date="2014" name="Int. J. Syst. Evol. Microbiol.">
        <title>Methanobacterium paludis sp. nov. and a novel strain of Methanobacterium lacus isolated from northern peatlands.</title>
        <authorList>
            <person name="Cadillo-Quiroz H."/>
            <person name="Brauer S.L."/>
            <person name="Goodson N."/>
            <person name="Yavitt J.B."/>
            <person name="Zinder S.H."/>
        </authorList>
    </citation>
    <scope>NUCLEOTIDE SEQUENCE [LARGE SCALE GENOMIC DNA]</scope>
    <source>
        <strain evidence="2 3">AL-21</strain>
    </source>
</reference>
<keyword evidence="1" id="KW-1133">Transmembrane helix</keyword>
<dbReference type="Proteomes" id="UP000007490">
    <property type="component" value="Chromosome"/>
</dbReference>
<gene>
    <name evidence="2" type="ordered locus">Metbo_0756</name>
</gene>
<dbReference type="eggNOG" id="arCOG12008">
    <property type="taxonomic scope" value="Archaea"/>
</dbReference>
<keyword evidence="1" id="KW-0472">Membrane</keyword>
<dbReference type="GeneID" id="10277204"/>
<dbReference type="STRING" id="877455.Metbo_0756"/>
<protein>
    <submittedName>
        <fullName evidence="2">Uncharacterized protein</fullName>
    </submittedName>
</protein>
<reference evidence="3" key="1">
    <citation type="submission" date="2011-02" db="EMBL/GenBank/DDBJ databases">
        <title>Complete sequence of Methanobacterium sp. AL-21.</title>
        <authorList>
            <consortium name="US DOE Joint Genome Institute"/>
            <person name="Lucas S."/>
            <person name="Copeland A."/>
            <person name="Lapidus A."/>
            <person name="Cheng J.-F."/>
            <person name="Goodwin L."/>
            <person name="Pitluck S."/>
            <person name="Chertkov O."/>
            <person name="Detter J.C."/>
            <person name="Han C."/>
            <person name="Tapia R."/>
            <person name="Land M."/>
            <person name="Hauser L."/>
            <person name="Kyrpides N."/>
            <person name="Ivanova N."/>
            <person name="Mikhailova N."/>
            <person name="Pagani I."/>
            <person name="Cadillo-Quiroz H."/>
            <person name="Imachi H."/>
            <person name="Zinder S."/>
            <person name="Liu W."/>
            <person name="Woyke T."/>
        </authorList>
    </citation>
    <scope>NUCLEOTIDE SEQUENCE [LARGE SCALE GENOMIC DNA]</scope>
    <source>
        <strain evidence="3">AL-21</strain>
    </source>
</reference>
<dbReference type="AlphaFoldDB" id="F0TAY1"/>
<evidence type="ECO:0000256" key="1">
    <source>
        <dbReference type="SAM" id="Phobius"/>
    </source>
</evidence>
<feature type="transmembrane region" description="Helical" evidence="1">
    <location>
        <begin position="66"/>
        <end position="89"/>
    </location>
</feature>
<dbReference type="EMBL" id="CP002551">
    <property type="protein sequence ID" value="ADZ09007.1"/>
    <property type="molecule type" value="Genomic_DNA"/>
</dbReference>
<keyword evidence="1" id="KW-0812">Transmembrane</keyword>
<accession>F0TAY1</accession>
<dbReference type="RefSeq" id="WP_013644358.1">
    <property type="nucleotide sequence ID" value="NC_015216.1"/>
</dbReference>
<keyword evidence="3" id="KW-1185">Reference proteome</keyword>
<feature type="transmembrane region" description="Helical" evidence="1">
    <location>
        <begin position="6"/>
        <end position="25"/>
    </location>
</feature>
<sequence>MDISSLIPDFLVFSLAGSSLSITAYSAFRDRNDDKKLLLIIATCFSLAFVVVFVMTFINMDNLTEIPVLGLTFYILIFMAILSIIGFIIHRLMVDERYKQDELESAIDIIESSKNGLNSFIGLLKCEYKDDK</sequence>
<dbReference type="OrthoDB" id="69499at2157"/>
<evidence type="ECO:0000313" key="3">
    <source>
        <dbReference type="Proteomes" id="UP000007490"/>
    </source>
</evidence>
<proteinExistence type="predicted"/>
<evidence type="ECO:0000313" key="2">
    <source>
        <dbReference type="EMBL" id="ADZ09007.1"/>
    </source>
</evidence>
<organism evidence="2 3">
    <name type="scientific">Methanobacterium lacus (strain AL-21)</name>
    <dbReference type="NCBI Taxonomy" id="877455"/>
    <lineage>
        <taxon>Archaea</taxon>
        <taxon>Methanobacteriati</taxon>
        <taxon>Methanobacteriota</taxon>
        <taxon>Methanomada group</taxon>
        <taxon>Methanobacteria</taxon>
        <taxon>Methanobacteriales</taxon>
        <taxon>Methanobacteriaceae</taxon>
        <taxon>Methanobacterium</taxon>
    </lineage>
</organism>
<dbReference type="HOGENOM" id="CLU_1912356_0_0_2"/>
<name>F0TAY1_METLA</name>